<gene>
    <name evidence="2" type="ORF">N7U66_10610</name>
</gene>
<dbReference type="AlphaFoldDB" id="A0A9E8N119"/>
<accession>A0A9E8N119</accession>
<dbReference type="Pfam" id="PF13568">
    <property type="entry name" value="OMP_b-brl_2"/>
    <property type="match status" value="1"/>
</dbReference>
<protein>
    <submittedName>
        <fullName evidence="2">Outer membrane beta-barrel protein</fullName>
    </submittedName>
</protein>
<evidence type="ECO:0000313" key="3">
    <source>
        <dbReference type="Proteomes" id="UP001164705"/>
    </source>
</evidence>
<dbReference type="EMBL" id="CP113088">
    <property type="protein sequence ID" value="WAC03870.1"/>
    <property type="molecule type" value="Genomic_DNA"/>
</dbReference>
<proteinExistence type="predicted"/>
<dbReference type="InterPro" id="IPR025665">
    <property type="entry name" value="Beta-barrel_OMP_2"/>
</dbReference>
<dbReference type="KEGG" id="lnu:N7U66_10610"/>
<keyword evidence="3" id="KW-1185">Reference proteome</keyword>
<feature type="domain" description="Outer membrane protein beta-barrel" evidence="1">
    <location>
        <begin position="7"/>
        <end position="95"/>
    </location>
</feature>
<name>A0A9E8N119_9FLAO</name>
<evidence type="ECO:0000313" key="2">
    <source>
        <dbReference type="EMBL" id="WAC03870.1"/>
    </source>
</evidence>
<organism evidence="2 3">
    <name type="scientific">Lacinutrix neustonica</name>
    <dbReference type="NCBI Taxonomy" id="2980107"/>
    <lineage>
        <taxon>Bacteria</taxon>
        <taxon>Pseudomonadati</taxon>
        <taxon>Bacteroidota</taxon>
        <taxon>Flavobacteriia</taxon>
        <taxon>Flavobacteriales</taxon>
        <taxon>Flavobacteriaceae</taxon>
        <taxon>Lacinutrix</taxon>
    </lineage>
</organism>
<dbReference type="Proteomes" id="UP001164705">
    <property type="component" value="Chromosome"/>
</dbReference>
<sequence length="100" mass="11673">MNKKRNHAIGVGLGLSLNSYNQNLLMRSSEDTGETFQIIDDSQIEFSKNKFSTYMLEVPIEFRWRTSSPSEYKFWRIYTGLRLGYVVASSSKFEGEPREY</sequence>
<evidence type="ECO:0000259" key="1">
    <source>
        <dbReference type="Pfam" id="PF13568"/>
    </source>
</evidence>
<reference evidence="2" key="1">
    <citation type="submission" date="2022-11" db="EMBL/GenBank/DDBJ databases">
        <title>Lacinutrix neustonica HL-RS19T sp. nov., isolated from the surface microlayer sample of brackish Lake Shihwa.</title>
        <authorList>
            <person name="Choi J.Y."/>
            <person name="Hwang C.Y."/>
        </authorList>
    </citation>
    <scope>NUCLEOTIDE SEQUENCE</scope>
    <source>
        <strain evidence="2">HL-RS19</strain>
    </source>
</reference>